<keyword evidence="1" id="KW-0560">Oxidoreductase</keyword>
<dbReference type="Pfam" id="PF05141">
    <property type="entry name" value="DIT1_PvcA"/>
    <property type="match status" value="1"/>
</dbReference>
<dbReference type="GO" id="GO:0016491">
    <property type="term" value="F:oxidoreductase activity"/>
    <property type="evidence" value="ECO:0007669"/>
    <property type="project" value="UniProtKB-KW"/>
</dbReference>
<evidence type="ECO:0000256" key="1">
    <source>
        <dbReference type="ARBA" id="ARBA00023002"/>
    </source>
</evidence>
<dbReference type="InterPro" id="IPR042098">
    <property type="entry name" value="TauD-like_sf"/>
</dbReference>
<dbReference type="InterPro" id="IPR003819">
    <property type="entry name" value="TauD/TfdA-like"/>
</dbReference>
<organism evidence="3 4">
    <name type="scientific">Lophiostoma macrostomum CBS 122681</name>
    <dbReference type="NCBI Taxonomy" id="1314788"/>
    <lineage>
        <taxon>Eukaryota</taxon>
        <taxon>Fungi</taxon>
        <taxon>Dikarya</taxon>
        <taxon>Ascomycota</taxon>
        <taxon>Pezizomycotina</taxon>
        <taxon>Dothideomycetes</taxon>
        <taxon>Pleosporomycetidae</taxon>
        <taxon>Pleosporales</taxon>
        <taxon>Lophiostomataceae</taxon>
        <taxon>Lophiostoma</taxon>
    </lineage>
</organism>
<dbReference type="PANTHER" id="PTHR37285">
    <property type="entry name" value="SPORE WALL MATURATION PROTEIN DIT1"/>
    <property type="match status" value="1"/>
</dbReference>
<dbReference type="InterPro" id="IPR007817">
    <property type="entry name" value="Isocyanide_synthase_DIT1"/>
</dbReference>
<evidence type="ECO:0000313" key="4">
    <source>
        <dbReference type="Proteomes" id="UP000799324"/>
    </source>
</evidence>
<protein>
    <submittedName>
        <fullName evidence="3">Clavaminate synthase-like protein</fullName>
    </submittedName>
</protein>
<name>A0A6A6THF1_9PLEO</name>
<evidence type="ECO:0000259" key="2">
    <source>
        <dbReference type="Pfam" id="PF02668"/>
    </source>
</evidence>
<gene>
    <name evidence="3" type="ORF">K491DRAFT_690102</name>
</gene>
<dbReference type="SUPFAM" id="SSF51197">
    <property type="entry name" value="Clavaminate synthase-like"/>
    <property type="match status" value="1"/>
</dbReference>
<dbReference type="Proteomes" id="UP000799324">
    <property type="component" value="Unassembled WGS sequence"/>
</dbReference>
<evidence type="ECO:0000313" key="3">
    <source>
        <dbReference type="EMBL" id="KAF2658353.1"/>
    </source>
</evidence>
<dbReference type="EMBL" id="MU004315">
    <property type="protein sequence ID" value="KAF2658353.1"/>
    <property type="molecule type" value="Genomic_DNA"/>
</dbReference>
<dbReference type="PANTHER" id="PTHR37285:SF6">
    <property type="entry name" value="BIOSYNTHESIS PROTEIN, PUTATIVE (AFU_ORTHOLOGUE AFUA_5G02660)-RELATED"/>
    <property type="match status" value="1"/>
</dbReference>
<sequence>MANKSDEDMHNLHAQYIEFLRKDLAYSDAHQALSNDEKTTAINQIAKKMMARWKAYGTALADNRRGYVRLSIHDSSSSGPSNKLSITLVPQAKGVLGHTPWHSCIAVDLDGTYRTVHPSAVRDTHTLIYRNGQPSFYRAKSPLFDWTESGLNVTFNHLYPQGLIIRPITSAESNPSPPMTALPMRKIRELSHTFSPVVLRGFSGTRDKALFQASAYELGEVLTWPQYGIMAVVKDTCNDSKLANNVTSNEAMPMHFDGIFKYRNVPDPTPEEPERVKKVLSPPGYQYFTCIATAPKGSGYTLFASSRLFWRYLPTPWSVERLDKVTWGTLNTGFWKMTQEGLALVVRHPITKEPCLRWHEPWSKTKYSTCELIIENDDEALIEAVNSLLYDRRVCLRFSWEEGDLLVNDNVSMLHTRTAYEGGSDREMWRIHFD</sequence>
<dbReference type="Gene3D" id="3.60.130.10">
    <property type="entry name" value="Clavaminate synthase-like"/>
    <property type="match status" value="1"/>
</dbReference>
<proteinExistence type="predicted"/>
<dbReference type="OrthoDB" id="429813at2759"/>
<accession>A0A6A6THF1</accession>
<keyword evidence="4" id="KW-1185">Reference proteome</keyword>
<feature type="domain" description="TauD/TfdA-like" evidence="2">
    <location>
        <begin position="281"/>
        <end position="431"/>
    </location>
</feature>
<dbReference type="AlphaFoldDB" id="A0A6A6THF1"/>
<dbReference type="Pfam" id="PF02668">
    <property type="entry name" value="TauD"/>
    <property type="match status" value="1"/>
</dbReference>
<reference evidence="3" key="1">
    <citation type="journal article" date="2020" name="Stud. Mycol.">
        <title>101 Dothideomycetes genomes: a test case for predicting lifestyles and emergence of pathogens.</title>
        <authorList>
            <person name="Haridas S."/>
            <person name="Albert R."/>
            <person name="Binder M."/>
            <person name="Bloem J."/>
            <person name="Labutti K."/>
            <person name="Salamov A."/>
            <person name="Andreopoulos B."/>
            <person name="Baker S."/>
            <person name="Barry K."/>
            <person name="Bills G."/>
            <person name="Bluhm B."/>
            <person name="Cannon C."/>
            <person name="Castanera R."/>
            <person name="Culley D."/>
            <person name="Daum C."/>
            <person name="Ezra D."/>
            <person name="Gonzalez J."/>
            <person name="Henrissat B."/>
            <person name="Kuo A."/>
            <person name="Liang C."/>
            <person name="Lipzen A."/>
            <person name="Lutzoni F."/>
            <person name="Magnuson J."/>
            <person name="Mondo S."/>
            <person name="Nolan M."/>
            <person name="Ohm R."/>
            <person name="Pangilinan J."/>
            <person name="Park H.-J."/>
            <person name="Ramirez L."/>
            <person name="Alfaro M."/>
            <person name="Sun H."/>
            <person name="Tritt A."/>
            <person name="Yoshinaga Y."/>
            <person name="Zwiers L.-H."/>
            <person name="Turgeon B."/>
            <person name="Goodwin S."/>
            <person name="Spatafora J."/>
            <person name="Crous P."/>
            <person name="Grigoriev I."/>
        </authorList>
    </citation>
    <scope>NUCLEOTIDE SEQUENCE</scope>
    <source>
        <strain evidence="3">CBS 122681</strain>
    </source>
</reference>